<dbReference type="RefSeq" id="WP_344656746.1">
    <property type="nucleotide sequence ID" value="NZ_BAAAQM010000009.1"/>
</dbReference>
<dbReference type="Gene3D" id="3.30.572.10">
    <property type="entry name" value="Thymidylate synthase/dCMP hydroxymethylase domain"/>
    <property type="match status" value="1"/>
</dbReference>
<sequence>MLARPVHETDVSNAWLQALTALHNNAQRSALHTVVTIDDPTAEDPQVRAEADRLLAQFDMAPINTVANTIFPASLAALSDSHEDLVNRYHEIYPLLRSRWHQNSQGTYFGRLIAFGASGTDPGYDQLGAIIRKLAAEHARGNGKTALYEAAFGNTGGFDDTEDAVEGDRLPPPVAAAATIYSAEHDKLPVGGFPCLSHCSFQLDREGRVHALAQYRSQYLVERGYGNYLGLGRLLDYVCRQTGLARGRLTVTAGYAQIEVNITKVRALLSHPKSLF</sequence>
<accession>A0ABP5CHQ8</accession>
<proteinExistence type="predicted"/>
<protein>
    <submittedName>
        <fullName evidence="1">Uncharacterized protein</fullName>
    </submittedName>
</protein>
<evidence type="ECO:0000313" key="2">
    <source>
        <dbReference type="Proteomes" id="UP001499854"/>
    </source>
</evidence>
<gene>
    <name evidence="1" type="ORF">GCM10009838_20840</name>
</gene>
<reference evidence="2" key="1">
    <citation type="journal article" date="2019" name="Int. J. Syst. Evol. Microbiol.">
        <title>The Global Catalogue of Microorganisms (GCM) 10K type strain sequencing project: providing services to taxonomists for standard genome sequencing and annotation.</title>
        <authorList>
            <consortium name="The Broad Institute Genomics Platform"/>
            <consortium name="The Broad Institute Genome Sequencing Center for Infectious Disease"/>
            <person name="Wu L."/>
            <person name="Ma J."/>
        </authorList>
    </citation>
    <scope>NUCLEOTIDE SEQUENCE [LARGE SCALE GENOMIC DNA]</scope>
    <source>
        <strain evidence="2">JCM 16013</strain>
    </source>
</reference>
<comment type="caution">
    <text evidence="1">The sequence shown here is derived from an EMBL/GenBank/DDBJ whole genome shotgun (WGS) entry which is preliminary data.</text>
</comment>
<dbReference type="InterPro" id="IPR036926">
    <property type="entry name" value="Thymidate_synth/dCMP_Mease_sf"/>
</dbReference>
<dbReference type="SUPFAM" id="SSF55831">
    <property type="entry name" value="Thymidylate synthase/dCMP hydroxymethylase"/>
    <property type="match status" value="1"/>
</dbReference>
<dbReference type="Proteomes" id="UP001499854">
    <property type="component" value="Unassembled WGS sequence"/>
</dbReference>
<name>A0ABP5CHQ8_9ACTN</name>
<keyword evidence="2" id="KW-1185">Reference proteome</keyword>
<dbReference type="EMBL" id="BAAAQM010000009">
    <property type="protein sequence ID" value="GAA1963591.1"/>
    <property type="molecule type" value="Genomic_DNA"/>
</dbReference>
<organism evidence="1 2">
    <name type="scientific">Catenulispora subtropica</name>
    <dbReference type="NCBI Taxonomy" id="450798"/>
    <lineage>
        <taxon>Bacteria</taxon>
        <taxon>Bacillati</taxon>
        <taxon>Actinomycetota</taxon>
        <taxon>Actinomycetes</taxon>
        <taxon>Catenulisporales</taxon>
        <taxon>Catenulisporaceae</taxon>
        <taxon>Catenulispora</taxon>
    </lineage>
</organism>
<evidence type="ECO:0000313" key="1">
    <source>
        <dbReference type="EMBL" id="GAA1963591.1"/>
    </source>
</evidence>